<gene>
    <name evidence="1" type="ORF">ACD_49C00019G0004</name>
</gene>
<dbReference type="PANTHER" id="PTHR32305">
    <property type="match status" value="1"/>
</dbReference>
<dbReference type="PRINTS" id="PR00394">
    <property type="entry name" value="RHSPROTEIN"/>
</dbReference>
<proteinExistence type="predicted"/>
<dbReference type="PANTHER" id="PTHR32305:SF15">
    <property type="entry name" value="PROTEIN RHSA-RELATED"/>
    <property type="match status" value="1"/>
</dbReference>
<dbReference type="NCBIfam" id="TIGR03696">
    <property type="entry name" value="Rhs_assc_core"/>
    <property type="match status" value="1"/>
</dbReference>
<protein>
    <submittedName>
        <fullName evidence="1">YD repeat protein</fullName>
    </submittedName>
</protein>
<reference evidence="1" key="1">
    <citation type="journal article" date="2012" name="Science">
        <title>Fermentation, hydrogen, and sulfur metabolism in multiple uncultivated bacterial phyla.</title>
        <authorList>
            <person name="Wrighton K.C."/>
            <person name="Thomas B.C."/>
            <person name="Sharon I."/>
            <person name="Miller C.S."/>
            <person name="Castelle C.J."/>
            <person name="VerBerkmoes N.C."/>
            <person name="Wilkins M.J."/>
            <person name="Hettich R.L."/>
            <person name="Lipton M.S."/>
            <person name="Williams K.H."/>
            <person name="Long P.E."/>
            <person name="Banfield J.F."/>
        </authorList>
    </citation>
    <scope>NUCLEOTIDE SEQUENCE [LARGE SCALE GENOMIC DNA]</scope>
</reference>
<dbReference type="AlphaFoldDB" id="K2AY85"/>
<dbReference type="Gene3D" id="2.180.10.10">
    <property type="entry name" value="RHS repeat-associated core"/>
    <property type="match status" value="1"/>
</dbReference>
<dbReference type="InterPro" id="IPR050708">
    <property type="entry name" value="T6SS_VgrG/RHS"/>
</dbReference>
<organism evidence="1">
    <name type="scientific">uncultured bacterium</name>
    <name type="common">gcode 4</name>
    <dbReference type="NCBI Taxonomy" id="1234023"/>
    <lineage>
        <taxon>Bacteria</taxon>
        <taxon>environmental samples</taxon>
    </lineage>
</organism>
<sequence>MINILIQNRRTHHSTINKYTFNYDNNSNILSNWQDSYTYDEINRLTQTIYKPTENNKSTTESFVYDVIWNRITSNISEIKESDKNKKEDKTKVDISNYTSNTLNQYTSITPSVSSWAPSKDLLKNRQTTFKYDNNWNLTNDWKQIYTYDYRNRLVKVTNKDWEIKSEFSYDVLGRRISKETEDSIVKYTYSNSDVIQEDLYEKDDWKENLKNTKEYIYWKWIDDVIVSIVKKDKKSKIYFFHKNQLGSIVAITDEKGNIVEEYKYDVFWKAYVRNWKSDNWREFKESKIWNSRLFTGREYDKEIWLYYYRARYYSADLGRFISRDPIGQVDDVNLYSYVGNNPMKFVDPMGREKKFVNNHDATNLLLQYMYDWRNEDSLISLVFRSADYESKYNIKYRDDFKKISYDPLNNNQSCENYESPWHCLVYINSNTTAELSQLWNFLIWYNFNYGWFTLDNYLWNPNNDIYQAWLTIELNNRGYYDLWNMFNNKLLASIYTDALNDELEDRPWYKAWYEYANTEKSINNSNLWSKININYWNLLEQYILQAK</sequence>
<dbReference type="EMBL" id="AMFJ01021605">
    <property type="protein sequence ID" value="EKD66726.1"/>
    <property type="molecule type" value="Genomic_DNA"/>
</dbReference>
<evidence type="ECO:0000313" key="1">
    <source>
        <dbReference type="EMBL" id="EKD66726.1"/>
    </source>
</evidence>
<comment type="caution">
    <text evidence="1">The sequence shown here is derived from an EMBL/GenBank/DDBJ whole genome shotgun (WGS) entry which is preliminary data.</text>
</comment>
<dbReference type="InterPro" id="IPR022385">
    <property type="entry name" value="Rhs_assc_core"/>
</dbReference>
<accession>K2AY85</accession>
<name>K2AY85_9BACT</name>